<accession>A0AAW5N5N2</accession>
<feature type="transmembrane region" description="Helical" evidence="1">
    <location>
        <begin position="6"/>
        <end position="26"/>
    </location>
</feature>
<dbReference type="Proteomes" id="UP001204579">
    <property type="component" value="Unassembled WGS sequence"/>
</dbReference>
<evidence type="ECO:0000313" key="4">
    <source>
        <dbReference type="Proteomes" id="UP001204579"/>
    </source>
</evidence>
<organism evidence="3 4">
    <name type="scientific">Phocaeicola barnesiae</name>
    <dbReference type="NCBI Taxonomy" id="376804"/>
    <lineage>
        <taxon>Bacteria</taxon>
        <taxon>Pseudomonadati</taxon>
        <taxon>Bacteroidota</taxon>
        <taxon>Bacteroidia</taxon>
        <taxon>Bacteroidales</taxon>
        <taxon>Bacteroidaceae</taxon>
        <taxon>Phocaeicola</taxon>
    </lineage>
</organism>
<sequence>MEELMIVANVAIIFGVVYKLFELFVGKKERMMLIEKLSSEELMKGGTKRPALPLSTFTFSSLRFGCLMLGLGLGLLAGFFIGLGTCNAYPNYQNVYEITSLIYGACVLLGGGLGLLVSFLIEWKISKKNPE</sequence>
<dbReference type="RefSeq" id="WP_258335663.1">
    <property type="nucleotide sequence ID" value="NZ_JANRHJ010000007.1"/>
</dbReference>
<evidence type="ECO:0000313" key="3">
    <source>
        <dbReference type="EMBL" id="MCR8873746.1"/>
    </source>
</evidence>
<keyword evidence="4" id="KW-1185">Reference proteome</keyword>
<evidence type="ECO:0000256" key="1">
    <source>
        <dbReference type="SAM" id="Phobius"/>
    </source>
</evidence>
<keyword evidence="1" id="KW-0812">Transmembrane</keyword>
<feature type="transmembrane region" description="Helical" evidence="1">
    <location>
        <begin position="62"/>
        <end position="81"/>
    </location>
</feature>
<feature type="domain" description="DUF6249" evidence="2">
    <location>
        <begin position="6"/>
        <end position="122"/>
    </location>
</feature>
<proteinExistence type="predicted"/>
<comment type="caution">
    <text evidence="3">The sequence shown here is derived from an EMBL/GenBank/DDBJ whole genome shotgun (WGS) entry which is preliminary data.</text>
</comment>
<keyword evidence="1" id="KW-0472">Membrane</keyword>
<dbReference type="Pfam" id="PF19762">
    <property type="entry name" value="DUF6249"/>
    <property type="match status" value="1"/>
</dbReference>
<protein>
    <recommendedName>
        <fullName evidence="2">DUF6249 domain-containing protein</fullName>
    </recommendedName>
</protein>
<evidence type="ECO:0000259" key="2">
    <source>
        <dbReference type="Pfam" id="PF19762"/>
    </source>
</evidence>
<reference evidence="3 4" key="1">
    <citation type="submission" date="2022-08" db="EMBL/GenBank/DDBJ databases">
        <authorList>
            <person name="Zeman M."/>
            <person name="Kubasova T."/>
        </authorList>
    </citation>
    <scope>NUCLEOTIDE SEQUENCE [LARGE SCALE GENOMIC DNA]</scope>
    <source>
        <strain evidence="3 4">ET62</strain>
    </source>
</reference>
<dbReference type="InterPro" id="IPR046216">
    <property type="entry name" value="DUF6249"/>
</dbReference>
<gene>
    <name evidence="3" type="ORF">NW209_06940</name>
</gene>
<feature type="transmembrane region" description="Helical" evidence="1">
    <location>
        <begin position="101"/>
        <end position="121"/>
    </location>
</feature>
<dbReference type="EMBL" id="JANRHJ010000007">
    <property type="protein sequence ID" value="MCR8873746.1"/>
    <property type="molecule type" value="Genomic_DNA"/>
</dbReference>
<dbReference type="AlphaFoldDB" id="A0AAW5N5N2"/>
<keyword evidence="1" id="KW-1133">Transmembrane helix</keyword>
<name>A0AAW5N5N2_9BACT</name>